<dbReference type="PANTHER" id="PTHR35538">
    <property type="entry name" value="LIG_CHAN-GLU_BD DOMAIN-CONTAINING PROTEIN"/>
    <property type="match status" value="1"/>
</dbReference>
<dbReference type="PANTHER" id="PTHR35538:SF3">
    <property type="entry name" value="C-TYPE LECTIN DOMAIN-CONTAINING PROTEIN"/>
    <property type="match status" value="1"/>
</dbReference>
<name>A0A2G8JHV6_STIJA</name>
<dbReference type="OrthoDB" id="2121618at2759"/>
<sequence>MLLPHLEKVLRSAEELQHDEPSAVTKVRDGIAPIIDEKGEKQKKKHLYRSIGWVSFFKDILILSTTCLIFDWSSRVIDPFGRAFVVGDENFDCSLSFDELQEALDGVPSLVNIKPKQIKYVLKILNLDEHSIVSFKMFSVVAAICERMCAMDPFDKQLVDKSDLLDLERKMELYKKITTLEIIYPNDDITADPLNKTALLCRAPSFFGELISSIETLHRPTS</sequence>
<evidence type="ECO:0000313" key="1">
    <source>
        <dbReference type="EMBL" id="PIK35317.1"/>
    </source>
</evidence>
<comment type="caution">
    <text evidence="1">The sequence shown here is derived from an EMBL/GenBank/DDBJ whole genome shotgun (WGS) entry which is preliminary data.</text>
</comment>
<dbReference type="Proteomes" id="UP000230750">
    <property type="component" value="Unassembled WGS sequence"/>
</dbReference>
<evidence type="ECO:0000313" key="2">
    <source>
        <dbReference type="Proteomes" id="UP000230750"/>
    </source>
</evidence>
<reference evidence="1 2" key="1">
    <citation type="journal article" date="2017" name="PLoS Biol.">
        <title>The sea cucumber genome provides insights into morphological evolution and visceral regeneration.</title>
        <authorList>
            <person name="Zhang X."/>
            <person name="Sun L."/>
            <person name="Yuan J."/>
            <person name="Sun Y."/>
            <person name="Gao Y."/>
            <person name="Zhang L."/>
            <person name="Li S."/>
            <person name="Dai H."/>
            <person name="Hamel J.F."/>
            <person name="Liu C."/>
            <person name="Yu Y."/>
            <person name="Liu S."/>
            <person name="Lin W."/>
            <person name="Guo K."/>
            <person name="Jin S."/>
            <person name="Xu P."/>
            <person name="Storey K.B."/>
            <person name="Huan P."/>
            <person name="Zhang T."/>
            <person name="Zhou Y."/>
            <person name="Zhang J."/>
            <person name="Lin C."/>
            <person name="Li X."/>
            <person name="Xing L."/>
            <person name="Huo D."/>
            <person name="Sun M."/>
            <person name="Wang L."/>
            <person name="Mercier A."/>
            <person name="Li F."/>
            <person name="Yang H."/>
            <person name="Xiang J."/>
        </authorList>
    </citation>
    <scope>NUCLEOTIDE SEQUENCE [LARGE SCALE GENOMIC DNA]</scope>
    <source>
        <strain evidence="1">Shaxun</strain>
        <tissue evidence="1">Muscle</tissue>
    </source>
</reference>
<dbReference type="AlphaFoldDB" id="A0A2G8JHV6"/>
<proteinExistence type="predicted"/>
<accession>A0A2G8JHV6</accession>
<evidence type="ECO:0008006" key="3">
    <source>
        <dbReference type="Google" id="ProtNLM"/>
    </source>
</evidence>
<keyword evidence="2" id="KW-1185">Reference proteome</keyword>
<gene>
    <name evidence="1" type="ORF">BSL78_27858</name>
</gene>
<dbReference type="SUPFAM" id="SSF47473">
    <property type="entry name" value="EF-hand"/>
    <property type="match status" value="1"/>
</dbReference>
<organism evidence="1 2">
    <name type="scientific">Stichopus japonicus</name>
    <name type="common">Sea cucumber</name>
    <dbReference type="NCBI Taxonomy" id="307972"/>
    <lineage>
        <taxon>Eukaryota</taxon>
        <taxon>Metazoa</taxon>
        <taxon>Echinodermata</taxon>
        <taxon>Eleutherozoa</taxon>
        <taxon>Echinozoa</taxon>
        <taxon>Holothuroidea</taxon>
        <taxon>Aspidochirotacea</taxon>
        <taxon>Aspidochirotida</taxon>
        <taxon>Stichopodidae</taxon>
        <taxon>Apostichopus</taxon>
    </lineage>
</organism>
<dbReference type="EMBL" id="MRZV01001929">
    <property type="protein sequence ID" value="PIK35317.1"/>
    <property type="molecule type" value="Genomic_DNA"/>
</dbReference>
<protein>
    <recommendedName>
        <fullName evidence="3">EF-hand domain-containing protein</fullName>
    </recommendedName>
</protein>
<dbReference type="InterPro" id="IPR011992">
    <property type="entry name" value="EF-hand-dom_pair"/>
</dbReference>